<dbReference type="InterPro" id="IPR001680">
    <property type="entry name" value="WD40_rpt"/>
</dbReference>
<evidence type="ECO:0000313" key="2">
    <source>
        <dbReference type="Proteomes" id="UP000178379"/>
    </source>
</evidence>
<sequence>MFVSRGYAMAGEVTASEILKPVAELPSKLHANANSLVWHPDGRQVAIMSMRPEIEVWDVAQQSRVATLRSPKAGSTQSLAYSPDGKYLAGGESTVGLWDAKTYDMVRECIGPYVDLTRPQPLGTESMVFSPDSRQLAVVYQSAIKGGYAIVFFDVQSGEVLKKIEGDGGFEGKLLFTPDGKRLVGAHSDYTESRVQRNRLPDYEIFFWDVESGQVVKTIPKVHLMSVTAFGMSDDGKWVATGSKNGERSVYFGNNGPNKPFPPYVDNDPVRLWDAATGKLDREFVSGKPVWGLAFSADGRYLITCHPGDLLVWNIATGERVQQMPYKTDQGLGGACARSPDGRRLVLKRRHDLAVYEFTGK</sequence>
<gene>
    <name evidence="1" type="ORF">A2140_02760</name>
</gene>
<organism evidence="1 2">
    <name type="scientific">Candidatus Muproteobacteria bacterium RBG_16_62_13</name>
    <dbReference type="NCBI Taxonomy" id="1817756"/>
    <lineage>
        <taxon>Bacteria</taxon>
        <taxon>Pseudomonadati</taxon>
        <taxon>Pseudomonadota</taxon>
        <taxon>Candidatus Muproteobacteria</taxon>
    </lineage>
</organism>
<dbReference type="InterPro" id="IPR015943">
    <property type="entry name" value="WD40/YVTN_repeat-like_dom_sf"/>
</dbReference>
<dbReference type="SMART" id="SM00320">
    <property type="entry name" value="WD40"/>
    <property type="match status" value="5"/>
</dbReference>
<reference evidence="1 2" key="1">
    <citation type="journal article" date="2016" name="Nat. Commun.">
        <title>Thousands of microbial genomes shed light on interconnected biogeochemical processes in an aquifer system.</title>
        <authorList>
            <person name="Anantharaman K."/>
            <person name="Brown C.T."/>
            <person name="Hug L.A."/>
            <person name="Sharon I."/>
            <person name="Castelle C.J."/>
            <person name="Probst A.J."/>
            <person name="Thomas B.C."/>
            <person name="Singh A."/>
            <person name="Wilkins M.J."/>
            <person name="Karaoz U."/>
            <person name="Brodie E.L."/>
            <person name="Williams K.H."/>
            <person name="Hubbard S.S."/>
            <person name="Banfield J.F."/>
        </authorList>
    </citation>
    <scope>NUCLEOTIDE SEQUENCE [LARGE SCALE GENOMIC DNA]</scope>
</reference>
<dbReference type="Proteomes" id="UP000178379">
    <property type="component" value="Unassembled WGS sequence"/>
</dbReference>
<dbReference type="Pfam" id="PF00400">
    <property type="entry name" value="WD40"/>
    <property type="match status" value="3"/>
</dbReference>
<dbReference type="PANTHER" id="PTHR19879:SF9">
    <property type="entry name" value="TRANSCRIPTION INITIATION FACTOR TFIID SUBUNIT 5"/>
    <property type="match status" value="1"/>
</dbReference>
<dbReference type="Gene3D" id="2.130.10.10">
    <property type="entry name" value="YVTN repeat-like/Quinoprotein amine dehydrogenase"/>
    <property type="match status" value="2"/>
</dbReference>
<proteinExistence type="predicted"/>
<evidence type="ECO:0000313" key="1">
    <source>
        <dbReference type="EMBL" id="OGI41304.1"/>
    </source>
</evidence>
<dbReference type="AlphaFoldDB" id="A0A1F6T863"/>
<name>A0A1F6T863_9PROT</name>
<accession>A0A1F6T863</accession>
<dbReference type="PANTHER" id="PTHR19879">
    <property type="entry name" value="TRANSCRIPTION INITIATION FACTOR TFIID"/>
    <property type="match status" value="1"/>
</dbReference>
<dbReference type="EMBL" id="MFSQ01000018">
    <property type="protein sequence ID" value="OGI41304.1"/>
    <property type="molecule type" value="Genomic_DNA"/>
</dbReference>
<comment type="caution">
    <text evidence="1">The sequence shown here is derived from an EMBL/GenBank/DDBJ whole genome shotgun (WGS) entry which is preliminary data.</text>
</comment>
<dbReference type="STRING" id="1817756.A2140_02760"/>
<dbReference type="SUPFAM" id="SSF82171">
    <property type="entry name" value="DPP6 N-terminal domain-like"/>
    <property type="match status" value="1"/>
</dbReference>
<protein>
    <submittedName>
        <fullName evidence="1">Uncharacterized protein</fullName>
    </submittedName>
</protein>